<dbReference type="Proteomes" id="UP000236728">
    <property type="component" value="Unassembled WGS sequence"/>
</dbReference>
<dbReference type="GO" id="GO:0009055">
    <property type="term" value="F:electron transfer activity"/>
    <property type="evidence" value="ECO:0007669"/>
    <property type="project" value="InterPro"/>
</dbReference>
<dbReference type="SUPFAM" id="SSF46626">
    <property type="entry name" value="Cytochrome c"/>
    <property type="match status" value="1"/>
</dbReference>
<reference evidence="3 4" key="1">
    <citation type="submission" date="2016-10" db="EMBL/GenBank/DDBJ databases">
        <authorList>
            <person name="de Groot N.N."/>
        </authorList>
    </citation>
    <scope>NUCLEOTIDE SEQUENCE [LARGE SCALE GENOMIC DNA]</scope>
    <source>
        <strain evidence="3 4">DSM 22489</strain>
    </source>
</reference>
<dbReference type="Gene3D" id="1.10.760.10">
    <property type="entry name" value="Cytochrome c-like domain"/>
    <property type="match status" value="1"/>
</dbReference>
<feature type="compositionally biased region" description="Polar residues" evidence="1">
    <location>
        <begin position="149"/>
        <end position="159"/>
    </location>
</feature>
<proteinExistence type="predicted"/>
<accession>A0A1H6C3N4</accession>
<dbReference type="RefSeq" id="WP_146072255.1">
    <property type="nucleotide sequence ID" value="NZ_FNVA01000008.1"/>
</dbReference>
<dbReference type="InterPro" id="IPR036909">
    <property type="entry name" value="Cyt_c-like_dom_sf"/>
</dbReference>
<organism evidence="3 4">
    <name type="scientific">Bryocella elongata</name>
    <dbReference type="NCBI Taxonomy" id="863522"/>
    <lineage>
        <taxon>Bacteria</taxon>
        <taxon>Pseudomonadati</taxon>
        <taxon>Acidobacteriota</taxon>
        <taxon>Terriglobia</taxon>
        <taxon>Terriglobales</taxon>
        <taxon>Acidobacteriaceae</taxon>
        <taxon>Bryocella</taxon>
    </lineage>
</organism>
<evidence type="ECO:0008006" key="5">
    <source>
        <dbReference type="Google" id="ProtNLM"/>
    </source>
</evidence>
<evidence type="ECO:0000256" key="2">
    <source>
        <dbReference type="SAM" id="SignalP"/>
    </source>
</evidence>
<keyword evidence="4" id="KW-1185">Reference proteome</keyword>
<protein>
    <recommendedName>
        <fullName evidence="5">Cytochrome c domain-containing protein</fullName>
    </recommendedName>
</protein>
<dbReference type="OrthoDB" id="115232at2"/>
<name>A0A1H6C3N4_9BACT</name>
<evidence type="ECO:0000313" key="4">
    <source>
        <dbReference type="Proteomes" id="UP000236728"/>
    </source>
</evidence>
<feature type="region of interest" description="Disordered" evidence="1">
    <location>
        <begin position="132"/>
        <end position="159"/>
    </location>
</feature>
<evidence type="ECO:0000256" key="1">
    <source>
        <dbReference type="SAM" id="MobiDB-lite"/>
    </source>
</evidence>
<evidence type="ECO:0000313" key="3">
    <source>
        <dbReference type="EMBL" id="SEG67548.1"/>
    </source>
</evidence>
<keyword evidence="2" id="KW-0732">Signal</keyword>
<dbReference type="GO" id="GO:0020037">
    <property type="term" value="F:heme binding"/>
    <property type="evidence" value="ECO:0007669"/>
    <property type="project" value="InterPro"/>
</dbReference>
<feature type="chain" id="PRO_5009294413" description="Cytochrome c domain-containing protein" evidence="2">
    <location>
        <begin position="28"/>
        <end position="159"/>
    </location>
</feature>
<dbReference type="EMBL" id="FNVA01000008">
    <property type="protein sequence ID" value="SEG67548.1"/>
    <property type="molecule type" value="Genomic_DNA"/>
</dbReference>
<dbReference type="AlphaFoldDB" id="A0A1H6C3N4"/>
<sequence length="159" mass="16852">MINRYKVVGRMLFAVAGVCLLTLPVHAASATTASGARRLLDLTPMLRALQTSPQASPPAGNSKTSAIALPDGDGMELTKKLCSGCHGTDVFARQRHDRAHWNQIIDNMMSKGMDASDDDLEKVATYLTAHFGEDAQPATPPAATPPPSVSNASMSHIAR</sequence>
<feature type="signal peptide" evidence="2">
    <location>
        <begin position="1"/>
        <end position="27"/>
    </location>
</feature>
<feature type="compositionally biased region" description="Pro residues" evidence="1">
    <location>
        <begin position="138"/>
        <end position="148"/>
    </location>
</feature>
<gene>
    <name evidence="3" type="ORF">SAMN05421819_4236</name>
</gene>